<sequence length="544" mass="60847">MVRSLSDESEHDGIGRWFDNDDESVQSPQPIPMGEDQDAKEIPVDVGSPREMLAYLTDLQQKTEEVRLLQPVTDVPSVSSVPSLNLSDETMSCSCSMRSVHNATGSTADDETATLKQRGLAIVECGYDEDAQDAASDSSSDSSGSSSPVFCPSPSNTNITSPGSDGSDRDSVDSFEDMPESAYEPYPTEIALGSDWAYGSDPETNYADQHDQPCDADDDDNGEANESTRQEESTATEIGCTEATETSALVQHKDQPPKRAAQDDENEHQQVSRVKKPKRQEDSHLRLACPFYKHDPIQYRRCHSHILKRNSYVKQHLFRCHMQPIHCDICLSVWPTVEELREHRRAQICERREYIAPDGITPEQERKLRSRLGGLNKSESDQWFDIYSIIFPDAERPKSAYLNGELSEDAESLREFIEGRGTNLIMEQLVMSGLVMNEDNSSREMERKFQRSVQNALRAMFEGWQNRRGGADEEDGGRQTNSLKPTPREFPYIKAQTPMRTDTGSTTTTATMLDDKLEGEQTGPTTSSPQQTGEIVHGLWKSPS</sequence>
<organism evidence="2 3">
    <name type="scientific">Fusarium acutatum</name>
    <dbReference type="NCBI Taxonomy" id="78861"/>
    <lineage>
        <taxon>Eukaryota</taxon>
        <taxon>Fungi</taxon>
        <taxon>Dikarya</taxon>
        <taxon>Ascomycota</taxon>
        <taxon>Pezizomycotina</taxon>
        <taxon>Sordariomycetes</taxon>
        <taxon>Hypocreomycetidae</taxon>
        <taxon>Hypocreales</taxon>
        <taxon>Nectriaceae</taxon>
        <taxon>Fusarium</taxon>
        <taxon>Fusarium fujikuroi species complex</taxon>
    </lineage>
</organism>
<feature type="compositionally biased region" description="Low complexity" evidence="1">
    <location>
        <begin position="521"/>
        <end position="533"/>
    </location>
</feature>
<gene>
    <name evidence="2" type="ORF">FACUT_6290</name>
</gene>
<evidence type="ECO:0008006" key="4">
    <source>
        <dbReference type="Google" id="ProtNLM"/>
    </source>
</evidence>
<accession>A0A8H4NIU1</accession>
<keyword evidence="3" id="KW-1185">Reference proteome</keyword>
<comment type="caution">
    <text evidence="2">The sequence shown here is derived from an EMBL/GenBank/DDBJ whole genome shotgun (WGS) entry which is preliminary data.</text>
</comment>
<feature type="region of interest" description="Disordered" evidence="1">
    <location>
        <begin position="1"/>
        <end position="46"/>
    </location>
</feature>
<feature type="region of interest" description="Disordered" evidence="1">
    <location>
        <begin position="466"/>
        <end position="544"/>
    </location>
</feature>
<protein>
    <recommendedName>
        <fullName evidence="4">C2H2-type domain-containing protein</fullName>
    </recommendedName>
</protein>
<evidence type="ECO:0000313" key="2">
    <source>
        <dbReference type="EMBL" id="KAF4436695.1"/>
    </source>
</evidence>
<dbReference type="EMBL" id="JAADJF010000141">
    <property type="protein sequence ID" value="KAF4436695.1"/>
    <property type="molecule type" value="Genomic_DNA"/>
</dbReference>
<feature type="compositionally biased region" description="Basic and acidic residues" evidence="1">
    <location>
        <begin position="1"/>
        <end position="14"/>
    </location>
</feature>
<reference evidence="2 3" key="1">
    <citation type="submission" date="2020-01" db="EMBL/GenBank/DDBJ databases">
        <title>Identification and distribution of gene clusters putatively required for synthesis of sphingolipid metabolism inhibitors in phylogenetically diverse species of the filamentous fungus Fusarium.</title>
        <authorList>
            <person name="Kim H.-S."/>
            <person name="Busman M."/>
            <person name="Brown D.W."/>
            <person name="Divon H."/>
            <person name="Uhlig S."/>
            <person name="Proctor R.H."/>
        </authorList>
    </citation>
    <scope>NUCLEOTIDE SEQUENCE [LARGE SCALE GENOMIC DNA]</scope>
    <source>
        <strain evidence="2 3">NRRL 13308</strain>
    </source>
</reference>
<dbReference type="AlphaFoldDB" id="A0A8H4NIU1"/>
<proteinExistence type="predicted"/>
<feature type="compositionally biased region" description="Basic and acidic residues" evidence="1">
    <location>
        <begin position="251"/>
        <end position="270"/>
    </location>
</feature>
<feature type="compositionally biased region" description="Low complexity" evidence="1">
    <location>
        <begin position="497"/>
        <end position="511"/>
    </location>
</feature>
<name>A0A8H4NIU1_9HYPO</name>
<feature type="compositionally biased region" description="Acidic residues" evidence="1">
    <location>
        <begin position="214"/>
        <end position="223"/>
    </location>
</feature>
<dbReference type="PANTHER" id="PTHR38166">
    <property type="entry name" value="C2H2-TYPE DOMAIN-CONTAINING PROTEIN-RELATED"/>
    <property type="match status" value="1"/>
</dbReference>
<dbReference type="Proteomes" id="UP000536711">
    <property type="component" value="Unassembled WGS sequence"/>
</dbReference>
<dbReference type="OrthoDB" id="3521097at2759"/>
<feature type="region of interest" description="Disordered" evidence="1">
    <location>
        <begin position="127"/>
        <end position="281"/>
    </location>
</feature>
<dbReference type="PANTHER" id="PTHR38166:SF1">
    <property type="entry name" value="C2H2-TYPE DOMAIN-CONTAINING PROTEIN"/>
    <property type="match status" value="1"/>
</dbReference>
<feature type="compositionally biased region" description="Low complexity" evidence="1">
    <location>
        <begin position="133"/>
        <end position="165"/>
    </location>
</feature>
<evidence type="ECO:0000256" key="1">
    <source>
        <dbReference type="SAM" id="MobiDB-lite"/>
    </source>
</evidence>
<evidence type="ECO:0000313" key="3">
    <source>
        <dbReference type="Proteomes" id="UP000536711"/>
    </source>
</evidence>